<proteinExistence type="predicted"/>
<evidence type="ECO:0000313" key="1">
    <source>
        <dbReference type="EMBL" id="KAI0032382.1"/>
    </source>
</evidence>
<reference evidence="1" key="1">
    <citation type="submission" date="2021-02" db="EMBL/GenBank/DDBJ databases">
        <authorList>
            <consortium name="DOE Joint Genome Institute"/>
            <person name="Ahrendt S."/>
            <person name="Looney B.P."/>
            <person name="Miyauchi S."/>
            <person name="Morin E."/>
            <person name="Drula E."/>
            <person name="Courty P.E."/>
            <person name="Chicoki N."/>
            <person name="Fauchery L."/>
            <person name="Kohler A."/>
            <person name="Kuo A."/>
            <person name="Labutti K."/>
            <person name="Pangilinan J."/>
            <person name="Lipzen A."/>
            <person name="Riley R."/>
            <person name="Andreopoulos W."/>
            <person name="He G."/>
            <person name="Johnson J."/>
            <person name="Barry K.W."/>
            <person name="Grigoriev I.V."/>
            <person name="Nagy L."/>
            <person name="Hibbett D."/>
            <person name="Henrissat B."/>
            <person name="Matheny P.B."/>
            <person name="Labbe J."/>
            <person name="Martin F."/>
        </authorList>
    </citation>
    <scope>NUCLEOTIDE SEQUENCE</scope>
    <source>
        <strain evidence="1">EC-137</strain>
    </source>
</reference>
<dbReference type="EMBL" id="MU273548">
    <property type="protein sequence ID" value="KAI0032382.1"/>
    <property type="molecule type" value="Genomic_DNA"/>
</dbReference>
<sequence>MPRSIKSTDEQGRTWVTPYPNTEQRASLPPGQGQVQVRQVSRNSRSNRQSSPSPPKANALAKIVRAVSSPPSSASIPSLSAKDFPPLSPVQSASQIPEASPATHAQRLITAPTIPSVTTNPQVTTGIQLTLAGQGQPASESRGPDSEVVSSSAPLSQAPAAPAHVTPDPKHTLMSRNPTPGPSTTPAAAAPAPGALLNGQGPLSAAAPPTEGSTSPTQTRKRRRTESSDSAQSRLVDLVDLYGYVPSPPPDSPPPPRPATTLFLPSDPDDGDDNMNVDQPPPSSPLTYASWPPTPGSAILPEQPDTPPNRDDTTTPIALAPAFRQHGEAAKIFTSSPWQPWLRLNPAQERYWQRALVPDPDDPGRILFVAEYARSETSSSSSGDRIAADLSIALRRPEGNLVEVSYPHPVLSSSGTRSRSSVWHLVYDLSDKEQAALLNAGVISRDGRAYIFLPADLDTSRPVFLYAIRGLRGSIENLIPHLRQCIFHSNAYRELCDAHRDHPLLDDFFTNLRFDRLAMKDSNGQPTQAIRVYARLPTFDPIEQQTARDNFRTINFDHQYLGVAKKDTYLCTHCQGADHPSGLCPLPSLPGWQGPNPLKTPTTDPDLADLPPPILPAAPQSLLSEPGRGRTQGRGRGRGGRGGGGRGRGRGNGRRNESEGDRMQG</sequence>
<gene>
    <name evidence="1" type="ORF">K488DRAFT_70691</name>
</gene>
<name>A0ACB8QL47_9AGAM</name>
<accession>A0ACB8QL47</accession>
<comment type="caution">
    <text evidence="1">The sequence shown here is derived from an EMBL/GenBank/DDBJ whole genome shotgun (WGS) entry which is preliminary data.</text>
</comment>
<reference evidence="1" key="2">
    <citation type="journal article" date="2022" name="New Phytol.">
        <title>Evolutionary transition to the ectomycorrhizal habit in the genomes of a hyperdiverse lineage of mushroom-forming fungi.</title>
        <authorList>
            <person name="Looney B."/>
            <person name="Miyauchi S."/>
            <person name="Morin E."/>
            <person name="Drula E."/>
            <person name="Courty P.E."/>
            <person name="Kohler A."/>
            <person name="Kuo A."/>
            <person name="LaButti K."/>
            <person name="Pangilinan J."/>
            <person name="Lipzen A."/>
            <person name="Riley R."/>
            <person name="Andreopoulos W."/>
            <person name="He G."/>
            <person name="Johnson J."/>
            <person name="Nolan M."/>
            <person name="Tritt A."/>
            <person name="Barry K.W."/>
            <person name="Grigoriev I.V."/>
            <person name="Nagy L.G."/>
            <person name="Hibbett D."/>
            <person name="Henrissat B."/>
            <person name="Matheny P.B."/>
            <person name="Labbe J."/>
            <person name="Martin F.M."/>
        </authorList>
    </citation>
    <scope>NUCLEOTIDE SEQUENCE</scope>
    <source>
        <strain evidence="1">EC-137</strain>
    </source>
</reference>
<organism evidence="1 2">
    <name type="scientific">Vararia minispora EC-137</name>
    <dbReference type="NCBI Taxonomy" id="1314806"/>
    <lineage>
        <taxon>Eukaryota</taxon>
        <taxon>Fungi</taxon>
        <taxon>Dikarya</taxon>
        <taxon>Basidiomycota</taxon>
        <taxon>Agaricomycotina</taxon>
        <taxon>Agaricomycetes</taxon>
        <taxon>Russulales</taxon>
        <taxon>Lachnocladiaceae</taxon>
        <taxon>Vararia</taxon>
    </lineage>
</organism>
<evidence type="ECO:0000313" key="2">
    <source>
        <dbReference type="Proteomes" id="UP000814128"/>
    </source>
</evidence>
<dbReference type="Proteomes" id="UP000814128">
    <property type="component" value="Unassembled WGS sequence"/>
</dbReference>
<keyword evidence="2" id="KW-1185">Reference proteome</keyword>
<protein>
    <submittedName>
        <fullName evidence="1">Uncharacterized protein</fullName>
    </submittedName>
</protein>